<organism evidence="7 8">
    <name type="scientific">Aspergillus chevalieri</name>
    <name type="common">Eurotium chevalieri</name>
    <dbReference type="NCBI Taxonomy" id="182096"/>
    <lineage>
        <taxon>Eukaryota</taxon>
        <taxon>Fungi</taxon>
        <taxon>Dikarya</taxon>
        <taxon>Ascomycota</taxon>
        <taxon>Pezizomycotina</taxon>
        <taxon>Eurotiomycetes</taxon>
        <taxon>Eurotiomycetidae</taxon>
        <taxon>Eurotiales</taxon>
        <taxon>Aspergillaceae</taxon>
        <taxon>Aspergillus</taxon>
        <taxon>Aspergillus subgen. Aspergillus</taxon>
    </lineage>
</organism>
<dbReference type="PANTHER" id="PTHR43791">
    <property type="entry name" value="PERMEASE-RELATED"/>
    <property type="match status" value="1"/>
</dbReference>
<evidence type="ECO:0000256" key="2">
    <source>
        <dbReference type="ARBA" id="ARBA00022448"/>
    </source>
</evidence>
<keyword evidence="8" id="KW-1185">Reference proteome</keyword>
<gene>
    <name evidence="7" type="ORF">ACHE_80293A</name>
</gene>
<feature type="transmembrane region" description="Helical" evidence="6">
    <location>
        <begin position="248"/>
        <end position="269"/>
    </location>
</feature>
<dbReference type="InterPro" id="IPR011701">
    <property type="entry name" value="MFS"/>
</dbReference>
<dbReference type="GeneID" id="66986742"/>
<protein>
    <submittedName>
        <fullName evidence="7">Uncharacterized protein</fullName>
    </submittedName>
</protein>
<dbReference type="KEGG" id="ache:ACHE_80293A"/>
<keyword evidence="4 6" id="KW-1133">Transmembrane helix</keyword>
<evidence type="ECO:0000256" key="1">
    <source>
        <dbReference type="ARBA" id="ARBA00004141"/>
    </source>
</evidence>
<evidence type="ECO:0000256" key="6">
    <source>
        <dbReference type="SAM" id="Phobius"/>
    </source>
</evidence>
<evidence type="ECO:0000313" key="8">
    <source>
        <dbReference type="Proteomes" id="UP000637239"/>
    </source>
</evidence>
<feature type="transmembrane region" description="Helical" evidence="6">
    <location>
        <begin position="312"/>
        <end position="330"/>
    </location>
</feature>
<dbReference type="SUPFAM" id="SSF103473">
    <property type="entry name" value="MFS general substrate transporter"/>
    <property type="match status" value="1"/>
</dbReference>
<dbReference type="Gene3D" id="1.20.1250.20">
    <property type="entry name" value="MFS general substrate transporter like domains"/>
    <property type="match status" value="2"/>
</dbReference>
<dbReference type="GO" id="GO:0022857">
    <property type="term" value="F:transmembrane transporter activity"/>
    <property type="evidence" value="ECO:0007669"/>
    <property type="project" value="InterPro"/>
</dbReference>
<dbReference type="Pfam" id="PF07690">
    <property type="entry name" value="MFS_1"/>
    <property type="match status" value="1"/>
</dbReference>
<keyword evidence="2" id="KW-0813">Transport</keyword>
<sequence length="391" mass="43909">MTDIMKPVEDVGTVVVKEKFLEDNRLAIAQHMSTEKFLETEKKLKRKLDVRLLACIWLILILNYLDRSNIATAKVAGISDSLSLTSTQYSTAVAILFAGYVLMQLPSNIFLARLRQSWYISSSQCRRILCTSVFAEVRGSCVLSRSAILDFILVQARRDGWNPQDLDGARGLESWRWIFIIEGSITVFIALCSITILPDYPSNTRWLSPTERAVAEWRLISDAGQVDEVDAGWLYGFKRAFADWRLHIFALTLLRIQVASATSNFFPTIVKTLGFNWVDTLPLTVPPYIVSVILMVLNNWSADRLGNSSFHVVWPLVLAIVGYVIAAASTNTGARYFAMIAMVAGGHGANPVLVAWTQKVMIRPWLLSMHLGILLRYFLIILLKSVVLLHV</sequence>
<dbReference type="PANTHER" id="PTHR43791:SF92">
    <property type="entry name" value="AGL026WP"/>
    <property type="match status" value="1"/>
</dbReference>
<dbReference type="InterPro" id="IPR036259">
    <property type="entry name" value="MFS_trans_sf"/>
</dbReference>
<proteinExistence type="predicted"/>
<dbReference type="Proteomes" id="UP000637239">
    <property type="component" value="Chromosome 8"/>
</dbReference>
<feature type="transmembrane region" description="Helical" evidence="6">
    <location>
        <begin position="174"/>
        <end position="197"/>
    </location>
</feature>
<reference evidence="7" key="1">
    <citation type="submission" date="2021-01" db="EMBL/GenBank/DDBJ databases">
        <authorList>
            <consortium name="Aspergillus chevalieri M1 genome sequencing consortium"/>
            <person name="Kazuki M."/>
            <person name="Futagami T."/>
        </authorList>
    </citation>
    <scope>NUCLEOTIDE SEQUENCE</scope>
    <source>
        <strain evidence="7">M1</strain>
    </source>
</reference>
<reference evidence="7" key="2">
    <citation type="submission" date="2021-02" db="EMBL/GenBank/DDBJ databases">
        <title>Aspergillus chevalieri M1 genome sequence.</title>
        <authorList>
            <person name="Kadooka C."/>
            <person name="Mori K."/>
            <person name="Futagami T."/>
        </authorList>
    </citation>
    <scope>NUCLEOTIDE SEQUENCE</scope>
    <source>
        <strain evidence="7">M1</strain>
    </source>
</reference>
<keyword evidence="3 6" id="KW-0812">Transmembrane</keyword>
<dbReference type="RefSeq" id="XP_043140906.1">
    <property type="nucleotide sequence ID" value="XM_043283648.1"/>
</dbReference>
<feature type="transmembrane region" description="Helical" evidence="6">
    <location>
        <begin position="281"/>
        <end position="300"/>
    </location>
</feature>
<comment type="subcellular location">
    <subcellularLocation>
        <location evidence="1">Membrane</location>
        <topology evidence="1">Multi-pass membrane protein</topology>
    </subcellularLocation>
</comment>
<evidence type="ECO:0000256" key="4">
    <source>
        <dbReference type="ARBA" id="ARBA00022989"/>
    </source>
</evidence>
<accession>A0A7R7VY24</accession>
<feature type="transmembrane region" description="Helical" evidence="6">
    <location>
        <begin position="48"/>
        <end position="65"/>
    </location>
</feature>
<dbReference type="AlphaFoldDB" id="A0A7R7VY24"/>
<feature type="transmembrane region" description="Helical" evidence="6">
    <location>
        <begin position="336"/>
        <end position="356"/>
    </location>
</feature>
<dbReference type="GO" id="GO:0016020">
    <property type="term" value="C:membrane"/>
    <property type="evidence" value="ECO:0007669"/>
    <property type="project" value="UniProtKB-SubCell"/>
</dbReference>
<evidence type="ECO:0000256" key="5">
    <source>
        <dbReference type="ARBA" id="ARBA00023136"/>
    </source>
</evidence>
<feature type="transmembrane region" description="Helical" evidence="6">
    <location>
        <begin position="89"/>
        <end position="112"/>
    </location>
</feature>
<evidence type="ECO:0000313" key="7">
    <source>
        <dbReference type="EMBL" id="BCR92393.1"/>
    </source>
</evidence>
<feature type="transmembrane region" description="Helical" evidence="6">
    <location>
        <begin position="368"/>
        <end position="389"/>
    </location>
</feature>
<evidence type="ECO:0000256" key="3">
    <source>
        <dbReference type="ARBA" id="ARBA00022692"/>
    </source>
</evidence>
<name>A0A7R7VY24_ASPCH</name>
<dbReference type="EMBL" id="AP024423">
    <property type="protein sequence ID" value="BCR92393.1"/>
    <property type="molecule type" value="Genomic_DNA"/>
</dbReference>
<keyword evidence="5 6" id="KW-0472">Membrane</keyword>